<reference evidence="2" key="1">
    <citation type="journal article" date="2020" name="Stud. Mycol.">
        <title>101 Dothideomycetes genomes: a test case for predicting lifestyles and emergence of pathogens.</title>
        <authorList>
            <person name="Haridas S."/>
            <person name="Albert R."/>
            <person name="Binder M."/>
            <person name="Bloem J."/>
            <person name="Labutti K."/>
            <person name="Salamov A."/>
            <person name="Andreopoulos B."/>
            <person name="Baker S."/>
            <person name="Barry K."/>
            <person name="Bills G."/>
            <person name="Bluhm B."/>
            <person name="Cannon C."/>
            <person name="Castanera R."/>
            <person name="Culley D."/>
            <person name="Daum C."/>
            <person name="Ezra D."/>
            <person name="Gonzalez J."/>
            <person name="Henrissat B."/>
            <person name="Kuo A."/>
            <person name="Liang C."/>
            <person name="Lipzen A."/>
            <person name="Lutzoni F."/>
            <person name="Magnuson J."/>
            <person name="Mondo S."/>
            <person name="Nolan M."/>
            <person name="Ohm R."/>
            <person name="Pangilinan J."/>
            <person name="Park H.-J."/>
            <person name="Ramirez L."/>
            <person name="Alfaro M."/>
            <person name="Sun H."/>
            <person name="Tritt A."/>
            <person name="Yoshinaga Y."/>
            <person name="Zwiers L.-H."/>
            <person name="Turgeon B."/>
            <person name="Goodwin S."/>
            <person name="Spatafora J."/>
            <person name="Crous P."/>
            <person name="Grigoriev I."/>
        </authorList>
    </citation>
    <scope>NUCLEOTIDE SEQUENCE</scope>
    <source>
        <strain evidence="2">CBS 207.26</strain>
    </source>
</reference>
<evidence type="ECO:0008006" key="4">
    <source>
        <dbReference type="Google" id="ProtNLM"/>
    </source>
</evidence>
<gene>
    <name evidence="2" type="ORF">K469DRAFT_627806</name>
</gene>
<dbReference type="EMBL" id="ML994624">
    <property type="protein sequence ID" value="KAF2188283.1"/>
    <property type="molecule type" value="Genomic_DNA"/>
</dbReference>
<keyword evidence="3" id="KW-1185">Reference proteome</keyword>
<evidence type="ECO:0000313" key="2">
    <source>
        <dbReference type="EMBL" id="KAF2188283.1"/>
    </source>
</evidence>
<dbReference type="PANTHER" id="PTHR12069">
    <property type="entry name" value="DNA-DIRECTED RNA POLYMERASES III 80 KDA POLYPEPTIDE RNA POLYMERASE III SUBUNIT 5"/>
    <property type="match status" value="1"/>
</dbReference>
<evidence type="ECO:0000313" key="3">
    <source>
        <dbReference type="Proteomes" id="UP000800200"/>
    </source>
</evidence>
<dbReference type="AlphaFoldDB" id="A0A6A6EAT3"/>
<name>A0A6A6EAT3_9PEZI</name>
<sequence>MAPAAIETEEDDPVVAEYDVFITPEVEEQIYLLQYLNRAPDYPFTDATGCRPSEMRIKQESGFIEVDVPVNVRQNFNRPMGVRWGESVRKTKGQGQKAWGIASGFERVHVPRLGGRPGASGEQTAADEEDKVDEYIQNFEDANEKGHVLNTQTLGGQIIKENAGYSNYMIGTFRDNQLHLTRLTGIVQMRTQFNHLDATAYLETLARRREKESQEGVKPSEPRALIPTVKKGAGNTSVEKSQAFLQHAHEEKWTKLQYLDENMDEAYGMYHERLFVQDPGSSPKLHSSMNNDRYLEAISAPSSDKSGKRKPLTKRQVHEIDISDDSDNPANEAQPSK</sequence>
<evidence type="ECO:0000256" key="1">
    <source>
        <dbReference type="SAM" id="MobiDB-lite"/>
    </source>
</evidence>
<accession>A0A6A6EAT3</accession>
<dbReference type="OrthoDB" id="340681at2759"/>
<feature type="region of interest" description="Disordered" evidence="1">
    <location>
        <begin position="280"/>
        <end position="337"/>
    </location>
</feature>
<dbReference type="Proteomes" id="UP000800200">
    <property type="component" value="Unassembled WGS sequence"/>
</dbReference>
<proteinExistence type="predicted"/>
<organism evidence="2 3">
    <name type="scientific">Zopfia rhizophila CBS 207.26</name>
    <dbReference type="NCBI Taxonomy" id="1314779"/>
    <lineage>
        <taxon>Eukaryota</taxon>
        <taxon>Fungi</taxon>
        <taxon>Dikarya</taxon>
        <taxon>Ascomycota</taxon>
        <taxon>Pezizomycotina</taxon>
        <taxon>Dothideomycetes</taxon>
        <taxon>Dothideomycetes incertae sedis</taxon>
        <taxon>Zopfiaceae</taxon>
        <taxon>Zopfia</taxon>
    </lineage>
</organism>
<dbReference type="GO" id="GO:0042797">
    <property type="term" value="P:tRNA transcription by RNA polymerase III"/>
    <property type="evidence" value="ECO:0007669"/>
    <property type="project" value="TreeGrafter"/>
</dbReference>
<dbReference type="InterPro" id="IPR006886">
    <property type="entry name" value="RNA_pol_III_Rpc5"/>
</dbReference>
<feature type="compositionally biased region" description="Polar residues" evidence="1">
    <location>
        <begin position="328"/>
        <end position="337"/>
    </location>
</feature>
<dbReference type="GO" id="GO:0005666">
    <property type="term" value="C:RNA polymerase III complex"/>
    <property type="evidence" value="ECO:0007669"/>
    <property type="project" value="TreeGrafter"/>
</dbReference>
<protein>
    <recommendedName>
        <fullName evidence="4">DNA-directed RNA polymerase III subunit Rpc5</fullName>
    </recommendedName>
</protein>
<dbReference type="Pfam" id="PF04801">
    <property type="entry name" value="RPC5"/>
    <property type="match status" value="2"/>
</dbReference>
<dbReference type="PANTHER" id="PTHR12069:SF0">
    <property type="entry name" value="DNA-DIRECTED RNA POLYMERASE III SUBUNIT RPC5"/>
    <property type="match status" value="1"/>
</dbReference>